<feature type="domain" description="CSD" evidence="1">
    <location>
        <begin position="1"/>
        <end position="66"/>
    </location>
</feature>
<sequence length="68" mass="7607">MEGTVKSFDENKGIGTITGDNGENFFFEEMHINVEGFRKLNPGQLVKFTIVDGVPDKERLATNITLVF</sequence>
<evidence type="ECO:0000313" key="2">
    <source>
        <dbReference type="EMBL" id="ANU28247.1"/>
    </source>
</evidence>
<accession>A0A1B1S4W7</accession>
<dbReference type="InterPro" id="IPR012340">
    <property type="entry name" value="NA-bd_OB-fold"/>
</dbReference>
<dbReference type="KEGG" id="pll:I858_014745"/>
<dbReference type="STRING" id="1302659.I858_014745"/>
<dbReference type="GO" id="GO:0003676">
    <property type="term" value="F:nucleic acid binding"/>
    <property type="evidence" value="ECO:0007669"/>
    <property type="project" value="InterPro"/>
</dbReference>
<dbReference type="AlphaFoldDB" id="A0A1B1S4W7"/>
<reference evidence="2" key="1">
    <citation type="submission" date="2016-10" db="EMBL/GenBank/DDBJ databases">
        <authorList>
            <person name="See-Too W.S."/>
        </authorList>
    </citation>
    <scope>NUCLEOTIDE SEQUENCE</scope>
    <source>
        <strain evidence="2">L10.15</strain>
    </source>
</reference>
<dbReference type="PIRSF" id="PIRSF002599">
    <property type="entry name" value="Cold_shock_A"/>
    <property type="match status" value="1"/>
</dbReference>
<dbReference type="PROSITE" id="PS51857">
    <property type="entry name" value="CSD_2"/>
    <property type="match status" value="1"/>
</dbReference>
<gene>
    <name evidence="2" type="ORF">I858_014745</name>
</gene>
<dbReference type="OrthoDB" id="9805039at2"/>
<dbReference type="Gene3D" id="2.40.50.140">
    <property type="entry name" value="Nucleic acid-binding proteins"/>
    <property type="match status" value="1"/>
</dbReference>
<organism evidence="2 3">
    <name type="scientific">Planococcus versutus</name>
    <dbReference type="NCBI Taxonomy" id="1302659"/>
    <lineage>
        <taxon>Bacteria</taxon>
        <taxon>Bacillati</taxon>
        <taxon>Bacillota</taxon>
        <taxon>Bacilli</taxon>
        <taxon>Bacillales</taxon>
        <taxon>Caryophanaceae</taxon>
        <taxon>Planococcus</taxon>
    </lineage>
</organism>
<dbReference type="SUPFAM" id="SSF50249">
    <property type="entry name" value="Nucleic acid-binding proteins"/>
    <property type="match status" value="1"/>
</dbReference>
<dbReference type="InterPro" id="IPR002059">
    <property type="entry name" value="CSP_DNA-bd"/>
</dbReference>
<proteinExistence type="predicted"/>
<name>A0A1B1S4W7_9BACL</name>
<dbReference type="Proteomes" id="UP000053354">
    <property type="component" value="Chromosome"/>
</dbReference>
<dbReference type="InterPro" id="IPR012156">
    <property type="entry name" value="Cold_shock_CspA"/>
</dbReference>
<evidence type="ECO:0000259" key="1">
    <source>
        <dbReference type="PROSITE" id="PS51857"/>
    </source>
</evidence>
<evidence type="ECO:0000313" key="3">
    <source>
        <dbReference type="Proteomes" id="UP000053354"/>
    </source>
</evidence>
<dbReference type="EMBL" id="CP016540">
    <property type="protein sequence ID" value="ANU28247.1"/>
    <property type="molecule type" value="Genomic_DNA"/>
</dbReference>
<protein>
    <submittedName>
        <fullName evidence="2">Cold-shock protein</fullName>
    </submittedName>
</protein>
<dbReference type="RefSeq" id="WP_065524613.1">
    <property type="nucleotide sequence ID" value="NZ_CP016540.2"/>
</dbReference>
<dbReference type="Pfam" id="PF00313">
    <property type="entry name" value="CSD"/>
    <property type="match status" value="1"/>
</dbReference>
<keyword evidence="3" id="KW-1185">Reference proteome</keyword>